<comment type="caution">
    <text evidence="2">The sequence shown here is derived from an EMBL/GenBank/DDBJ whole genome shotgun (WGS) entry which is preliminary data.</text>
</comment>
<feature type="region of interest" description="Disordered" evidence="1">
    <location>
        <begin position="1"/>
        <end position="84"/>
    </location>
</feature>
<proteinExistence type="predicted"/>
<dbReference type="Proteomes" id="UP000681967">
    <property type="component" value="Unassembled WGS sequence"/>
</dbReference>
<reference evidence="2" key="1">
    <citation type="submission" date="2021-02" db="EMBL/GenBank/DDBJ databases">
        <authorList>
            <person name="Nowell W R."/>
        </authorList>
    </citation>
    <scope>NUCLEOTIDE SEQUENCE</scope>
</reference>
<name>A0A816CR86_9BILA</name>
<sequence length="84" mass="8515">QSSYSAMLNIPEPVPLPESVPSIPELGQIYTLSDSGTGSSDSGIASPDSEIASPDSGIASSDSRNSTEFSPIPELDESGVTGNS</sequence>
<feature type="compositionally biased region" description="Polar residues" evidence="1">
    <location>
        <begin position="58"/>
        <end position="69"/>
    </location>
</feature>
<evidence type="ECO:0000313" key="2">
    <source>
        <dbReference type="EMBL" id="CAF1626922.1"/>
    </source>
</evidence>
<organism evidence="2 4">
    <name type="scientific">Rotaria magnacalcarata</name>
    <dbReference type="NCBI Taxonomy" id="392030"/>
    <lineage>
        <taxon>Eukaryota</taxon>
        <taxon>Metazoa</taxon>
        <taxon>Spiralia</taxon>
        <taxon>Gnathifera</taxon>
        <taxon>Rotifera</taxon>
        <taxon>Eurotatoria</taxon>
        <taxon>Bdelloidea</taxon>
        <taxon>Philodinida</taxon>
        <taxon>Philodinidae</taxon>
        <taxon>Rotaria</taxon>
    </lineage>
</organism>
<protein>
    <submittedName>
        <fullName evidence="2">Uncharacterized protein</fullName>
    </submittedName>
</protein>
<dbReference type="EMBL" id="CAJOBH010226885">
    <property type="protein sequence ID" value="CAF5054544.1"/>
    <property type="molecule type" value="Genomic_DNA"/>
</dbReference>
<dbReference type="Proteomes" id="UP000663855">
    <property type="component" value="Unassembled WGS sequence"/>
</dbReference>
<gene>
    <name evidence="3" type="ORF">BYL167_LOCUS58503</name>
    <name evidence="2" type="ORF">CJN711_LOCUS38817</name>
</gene>
<dbReference type="AlphaFoldDB" id="A0A816CR86"/>
<feature type="non-terminal residue" evidence="2">
    <location>
        <position position="1"/>
    </location>
</feature>
<accession>A0A816CR86</accession>
<feature type="compositionally biased region" description="Low complexity" evidence="1">
    <location>
        <begin position="33"/>
        <end position="43"/>
    </location>
</feature>
<evidence type="ECO:0000256" key="1">
    <source>
        <dbReference type="SAM" id="MobiDB-lite"/>
    </source>
</evidence>
<dbReference type="EMBL" id="CAJNOV010019025">
    <property type="protein sequence ID" value="CAF1626922.1"/>
    <property type="molecule type" value="Genomic_DNA"/>
</dbReference>
<evidence type="ECO:0000313" key="4">
    <source>
        <dbReference type="Proteomes" id="UP000663855"/>
    </source>
</evidence>
<evidence type="ECO:0000313" key="3">
    <source>
        <dbReference type="EMBL" id="CAF5054544.1"/>
    </source>
</evidence>